<feature type="transmembrane region" description="Helical" evidence="4">
    <location>
        <begin position="859"/>
        <end position="880"/>
    </location>
</feature>
<dbReference type="InterPro" id="IPR000323">
    <property type="entry name" value="Cu2_ascorb_mOase_N"/>
</dbReference>
<keyword evidence="1" id="KW-1015">Disulfide bond</keyword>
<dbReference type="Gene3D" id="2.60.120.230">
    <property type="match status" value="1"/>
</dbReference>
<evidence type="ECO:0000313" key="7">
    <source>
        <dbReference type="EMBL" id="KAK5695854.1"/>
    </source>
</evidence>
<dbReference type="InterPro" id="IPR005018">
    <property type="entry name" value="DOMON_domain"/>
</dbReference>
<accession>A0AAN8A1P6</accession>
<keyword evidence="2" id="KW-0325">Glycoprotein</keyword>
<dbReference type="EMBL" id="JAVRQU010000013">
    <property type="protein sequence ID" value="KAK5695854.1"/>
    <property type="molecule type" value="Genomic_DNA"/>
</dbReference>
<feature type="chain" id="PRO_5042836743" description="DOMON domain-containing protein" evidence="5">
    <location>
        <begin position="20"/>
        <end position="912"/>
    </location>
</feature>
<dbReference type="InterPro" id="IPR014784">
    <property type="entry name" value="Cu2_ascorb_mOase-like_C"/>
</dbReference>
<keyword evidence="4" id="KW-1133">Transmembrane helix</keyword>
<dbReference type="SUPFAM" id="SSF49742">
    <property type="entry name" value="PHM/PNGase F"/>
    <property type="match status" value="2"/>
</dbReference>
<comment type="caution">
    <text evidence="7">The sequence shown here is derived from an EMBL/GenBank/DDBJ whole genome shotgun (WGS) entry which is preliminary data.</text>
</comment>
<organism evidence="7 8">
    <name type="scientific">Elasticomyces elasticus</name>
    <dbReference type="NCBI Taxonomy" id="574655"/>
    <lineage>
        <taxon>Eukaryota</taxon>
        <taxon>Fungi</taxon>
        <taxon>Dikarya</taxon>
        <taxon>Ascomycota</taxon>
        <taxon>Pezizomycotina</taxon>
        <taxon>Dothideomycetes</taxon>
        <taxon>Dothideomycetidae</taxon>
        <taxon>Mycosphaerellales</taxon>
        <taxon>Teratosphaeriaceae</taxon>
        <taxon>Elasticomyces</taxon>
    </lineage>
</organism>
<dbReference type="SUPFAM" id="SSF49344">
    <property type="entry name" value="CBD9-like"/>
    <property type="match status" value="2"/>
</dbReference>
<feature type="transmembrane region" description="Helical" evidence="4">
    <location>
        <begin position="793"/>
        <end position="813"/>
    </location>
</feature>
<evidence type="ECO:0000256" key="2">
    <source>
        <dbReference type="ARBA" id="ARBA00023180"/>
    </source>
</evidence>
<evidence type="ECO:0000259" key="6">
    <source>
        <dbReference type="PROSITE" id="PS50836"/>
    </source>
</evidence>
<dbReference type="PROSITE" id="PS50836">
    <property type="entry name" value="DOMON"/>
    <property type="match status" value="1"/>
</dbReference>
<gene>
    <name evidence="7" type="ORF">LTR97_008274</name>
</gene>
<reference evidence="7" key="1">
    <citation type="submission" date="2023-08" db="EMBL/GenBank/DDBJ databases">
        <title>Black Yeasts Isolated from many extreme environments.</title>
        <authorList>
            <person name="Coleine C."/>
            <person name="Stajich J.E."/>
            <person name="Selbmann L."/>
        </authorList>
    </citation>
    <scope>NUCLEOTIDE SEQUENCE</scope>
    <source>
        <strain evidence="7">CCFEE 5810</strain>
    </source>
</reference>
<name>A0AAN8A1P6_9PEZI</name>
<feature type="domain" description="DOMON" evidence="6">
    <location>
        <begin position="45"/>
        <end position="163"/>
    </location>
</feature>
<dbReference type="CDD" id="cd08760">
    <property type="entry name" value="Cyt_b561_FRRS1_like"/>
    <property type="match status" value="1"/>
</dbReference>
<dbReference type="CDD" id="cd09630">
    <property type="entry name" value="CDH_like_cytochrome"/>
    <property type="match status" value="1"/>
</dbReference>
<dbReference type="PANTHER" id="PTHR47797:SF1">
    <property type="entry name" value="CYTOCHROME B561 DOMAIN-CONTAINING PROTEIN-RELATED"/>
    <property type="match status" value="1"/>
</dbReference>
<dbReference type="Pfam" id="PF01082">
    <property type="entry name" value="Cu2_monooxygen"/>
    <property type="match status" value="1"/>
</dbReference>
<sequence length="912" mass="98371">MHLAHLALSTLGLAALAVAQSNVSLDWIPFNRTQFDGNAALDTDGHVQLFWRIGEEYSTFGIASQSSGYLALGFSETGAMTGADMAVGYRGDNGSFVFENRHATGFVTPQVSLDQTINMRLQEGEQDNGVTSFIFEKKNQADCYGRQNSINSDAWQWFIYAHSDQNTFAQHGPGNMGKEYVKLGTGKTVSVLDARPINNTQEFVVLQPEVTIPPVETTYCYSMHKMPAGEKNFLVGERPVASSPLLHHLVLYACYGASETFADMLDKEPNCDWETFSNPCIGFVTEWAPGMSARTFEDGYGKPFGADYYEYAMLETHYNNPEQLVGEKDAASYTFIYTDQQVDTEIGTLTLGDLQVNGWFMDPGKELVAKTTICTPECTDKWPAEGITAVSVFHHMHFRGRNARVQIIRNGTEIAPLSSLRDFDYGYQFSKALDNIQLLPGDQLITTCEYNTMNDTMPVPGGQPSSSEMCFAWVDYYPLNSVLACTQIDPALFDPSQPHGAAGMCLVSTSPEPDVYASTAFTTPFQQLPVLGDNCTSDALSVPGASGAAILNTCPETDVCFSLNVPEQSQSSGSGDIYFQLSAPTTYAWVALAQGTMMSNANIFLMHSSADGSNVTLSPRSTTGHVMPTHNDAADITLLEGSGIANGRMTANVRCSNCSTWSTGSMSLQDTSSDWVYAHQRGPAINSDDMNVAITQHDTEGGFQWDLSRATGGPDANPFLAAGTNTTTSSSRAGGAHSQTGMAQAHGAMASIAFVAIFPSGAILVFGYVVFIAAAGLGIFMANRDDYLQEPHAIIGILLLAVFFFMPIVGTIHHKMFKKVQKRTVWTYGHIFTGRIGIVLGMVNGGLGLQLANAESAYIIAYGVIAGLMGAAYISTIVFAEIKRSKTAASPSLGSDEGKRLDRQGSGSGSDQ</sequence>
<dbReference type="CDD" id="cd09631">
    <property type="entry name" value="DOMON_DOH"/>
    <property type="match status" value="1"/>
</dbReference>
<dbReference type="Proteomes" id="UP001310594">
    <property type="component" value="Unassembled WGS sequence"/>
</dbReference>
<feature type="region of interest" description="Disordered" evidence="3">
    <location>
        <begin position="887"/>
        <end position="912"/>
    </location>
</feature>
<dbReference type="InterPro" id="IPR008977">
    <property type="entry name" value="PHM/PNGase_F_dom_sf"/>
</dbReference>
<dbReference type="SMART" id="SM00664">
    <property type="entry name" value="DoH"/>
    <property type="match status" value="2"/>
</dbReference>
<feature type="signal peptide" evidence="5">
    <location>
        <begin position="1"/>
        <end position="19"/>
    </location>
</feature>
<dbReference type="GO" id="GO:0016715">
    <property type="term" value="F:oxidoreductase activity, acting on paired donors, with incorporation or reduction of molecular oxygen, reduced ascorbate as one donor, and incorporation of one atom of oxygen"/>
    <property type="evidence" value="ECO:0007669"/>
    <property type="project" value="InterPro"/>
</dbReference>
<evidence type="ECO:0000313" key="8">
    <source>
        <dbReference type="Proteomes" id="UP001310594"/>
    </source>
</evidence>
<dbReference type="InterPro" id="IPR024548">
    <property type="entry name" value="Cu2_monoox_C"/>
</dbReference>
<feature type="transmembrane region" description="Helical" evidence="4">
    <location>
        <begin position="752"/>
        <end position="781"/>
    </location>
</feature>
<evidence type="ECO:0000256" key="3">
    <source>
        <dbReference type="SAM" id="MobiDB-lite"/>
    </source>
</evidence>
<dbReference type="GO" id="GO:0005507">
    <property type="term" value="F:copper ion binding"/>
    <property type="evidence" value="ECO:0007669"/>
    <property type="project" value="InterPro"/>
</dbReference>
<feature type="transmembrane region" description="Helical" evidence="4">
    <location>
        <begin position="825"/>
        <end position="847"/>
    </location>
</feature>
<dbReference type="InterPro" id="IPR036939">
    <property type="entry name" value="Cu2_ascorb_mOase_N_sf"/>
</dbReference>
<dbReference type="Pfam" id="PF03351">
    <property type="entry name" value="DOMON"/>
    <property type="match status" value="1"/>
</dbReference>
<proteinExistence type="predicted"/>
<evidence type="ECO:0000256" key="1">
    <source>
        <dbReference type="ARBA" id="ARBA00023157"/>
    </source>
</evidence>
<evidence type="ECO:0000256" key="5">
    <source>
        <dbReference type="SAM" id="SignalP"/>
    </source>
</evidence>
<dbReference type="Pfam" id="PF03712">
    <property type="entry name" value="Cu2_monoox_C"/>
    <property type="match status" value="1"/>
</dbReference>
<dbReference type="AlphaFoldDB" id="A0AAN8A1P6"/>
<keyword evidence="4" id="KW-0472">Membrane</keyword>
<keyword evidence="4" id="KW-0812">Transmembrane</keyword>
<dbReference type="InterPro" id="IPR015920">
    <property type="entry name" value="Cellobiose_DH-like_cyt"/>
</dbReference>
<protein>
    <recommendedName>
        <fullName evidence="6">DOMON domain-containing protein</fullName>
    </recommendedName>
</protein>
<keyword evidence="5" id="KW-0732">Signal</keyword>
<dbReference type="Pfam" id="PF16010">
    <property type="entry name" value="CDH-cyt"/>
    <property type="match status" value="1"/>
</dbReference>
<dbReference type="PANTHER" id="PTHR47797">
    <property type="entry name" value="DEHYDROGENASE, PUTATIVE (AFU_ORTHOLOGUE AFUA_8G05805)-RELATED"/>
    <property type="match status" value="1"/>
</dbReference>
<dbReference type="Gene3D" id="2.60.120.310">
    <property type="entry name" value="Copper type II, ascorbate-dependent monooxygenase, N-terminal domain"/>
    <property type="match status" value="1"/>
</dbReference>
<evidence type="ECO:0000256" key="4">
    <source>
        <dbReference type="SAM" id="Phobius"/>
    </source>
</evidence>
<dbReference type="InterPro" id="IPR045266">
    <property type="entry name" value="DOH_DOMON"/>
</dbReference>
<dbReference type="Gene3D" id="1.20.120.1770">
    <property type="match status" value="1"/>
</dbReference>
<dbReference type="Gene3D" id="2.60.40.1210">
    <property type="entry name" value="Cellobiose dehydrogenase, cytochrome domain"/>
    <property type="match status" value="2"/>
</dbReference>